<proteinExistence type="predicted"/>
<dbReference type="Pfam" id="PF13384">
    <property type="entry name" value="HTH_23"/>
    <property type="match status" value="1"/>
</dbReference>
<reference evidence="2 3" key="1">
    <citation type="submission" date="2020-08" db="EMBL/GenBank/DDBJ databases">
        <title>Genomic Encyclopedia of Type Strains, Phase III (KMG-III): the genomes of soil and plant-associated and newly described type strains.</title>
        <authorList>
            <person name="Whitman W."/>
        </authorList>
    </citation>
    <scope>NUCLEOTIDE SEQUENCE [LARGE SCALE GENOMIC DNA]</scope>
    <source>
        <strain evidence="2 3">CECT 8640</strain>
    </source>
</reference>
<comment type="caution">
    <text evidence="2">The sequence shown here is derived from an EMBL/GenBank/DDBJ whole genome shotgun (WGS) entry which is preliminary data.</text>
</comment>
<dbReference type="EMBL" id="JACHJN010000005">
    <property type="protein sequence ID" value="MBB5956898.1"/>
    <property type="molecule type" value="Genomic_DNA"/>
</dbReference>
<gene>
    <name evidence="2" type="ORF">FHS29_003491</name>
</gene>
<dbReference type="Proteomes" id="UP000547510">
    <property type="component" value="Unassembled WGS sequence"/>
</dbReference>
<evidence type="ECO:0000313" key="2">
    <source>
        <dbReference type="EMBL" id="MBB5956898.1"/>
    </source>
</evidence>
<evidence type="ECO:0000259" key="1">
    <source>
        <dbReference type="Pfam" id="PF13592"/>
    </source>
</evidence>
<feature type="domain" description="Winged helix-turn helix" evidence="1">
    <location>
        <begin position="77"/>
        <end position="136"/>
    </location>
</feature>
<keyword evidence="3" id="KW-1185">Reference proteome</keyword>
<dbReference type="AlphaFoldDB" id="A0A841CL54"/>
<dbReference type="InterPro" id="IPR009057">
    <property type="entry name" value="Homeodomain-like_sf"/>
</dbReference>
<sequence>MLAADWLEQGRRPPGIARELRVSEVSVYRWRRILRTEGRRGLVSRGPSGPDCLLSQGEVDRLGRALDAGPETWGWDEDRRWTLARVAELIRRLSGHEYTLRGVSKLLHRMGYSPQVPARRADRRDERAIADWRQESWTRVKG</sequence>
<accession>A0A841CL54</accession>
<dbReference type="SUPFAM" id="SSF46689">
    <property type="entry name" value="Homeodomain-like"/>
    <property type="match status" value="1"/>
</dbReference>
<dbReference type="InterPro" id="IPR025959">
    <property type="entry name" value="Winged_HTH_dom"/>
</dbReference>
<organism evidence="2 3">
    <name type="scientific">Saccharothrix tamanrassetensis</name>
    <dbReference type="NCBI Taxonomy" id="1051531"/>
    <lineage>
        <taxon>Bacteria</taxon>
        <taxon>Bacillati</taxon>
        <taxon>Actinomycetota</taxon>
        <taxon>Actinomycetes</taxon>
        <taxon>Pseudonocardiales</taxon>
        <taxon>Pseudonocardiaceae</taxon>
        <taxon>Saccharothrix</taxon>
    </lineage>
</organism>
<name>A0A841CL54_9PSEU</name>
<evidence type="ECO:0000313" key="3">
    <source>
        <dbReference type="Proteomes" id="UP000547510"/>
    </source>
</evidence>
<protein>
    <submittedName>
        <fullName evidence="2">Putative transposase</fullName>
    </submittedName>
</protein>
<dbReference type="Pfam" id="PF13592">
    <property type="entry name" value="HTH_33"/>
    <property type="match status" value="1"/>
</dbReference>